<dbReference type="Proteomes" id="UP000078368">
    <property type="component" value="Unassembled WGS sequence"/>
</dbReference>
<comment type="subcellular location">
    <subcellularLocation>
        <location evidence="7">Cell membrane</location>
        <topology evidence="7">Single-pass membrane protein</topology>
    </subcellularLocation>
</comment>
<dbReference type="NCBIfam" id="TIGR00247">
    <property type="entry name" value="endolytic transglycosylase MltG"/>
    <property type="match status" value="1"/>
</dbReference>
<keyword evidence="2 7" id="KW-0812">Transmembrane</keyword>
<sequence length="413" mass="45445">MTDFFDRSANQRRSRKGPFVDQQTASRKRRRKQRRRSFVILVMAIAFLSSVSVIFIPEFFKESKVVEDYPGPGSGKVSIVIPESATGREIAAILKEKGVIANAQPFIDAYNNDKRAQSQIKPGVYELKKRMSSAGALASLLGRQSTEVRVTIPEGWTKQQIYERLADNLNVPVADVQKAAENTAAIGLPEEADGNPEGWYAPLTYSFPKDTKPEDALKKMVESRMAQLKKLKVPSGQWKTVLIKASIVEREVNKGEYYPKVARVIENRLADKGQVNGLLQMDSTVLYGLGHRGGSPTTAQTRDASNKYNTYQHPGLPPTPISAAGDAAIDGVLHPADGNWLYFVTVNLETGETKFTDDWEEHLKNVDELKKWNKAHPHPSATSGDAAGGQKDTTGGQKSDRESDKQTGGSTGK</sequence>
<evidence type="ECO:0000313" key="9">
    <source>
        <dbReference type="EMBL" id="OAP86871.1"/>
    </source>
</evidence>
<evidence type="ECO:0000256" key="7">
    <source>
        <dbReference type="HAMAP-Rule" id="MF_02065"/>
    </source>
</evidence>
<dbReference type="InterPro" id="IPR003770">
    <property type="entry name" value="MLTG-like"/>
</dbReference>
<evidence type="ECO:0000256" key="8">
    <source>
        <dbReference type="SAM" id="MobiDB-lite"/>
    </source>
</evidence>
<evidence type="ECO:0000256" key="3">
    <source>
        <dbReference type="ARBA" id="ARBA00022989"/>
    </source>
</evidence>
<dbReference type="GO" id="GO:0071555">
    <property type="term" value="P:cell wall organization"/>
    <property type="evidence" value="ECO:0007669"/>
    <property type="project" value="UniProtKB-KW"/>
</dbReference>
<keyword evidence="3 7" id="KW-1133">Transmembrane helix</keyword>
<dbReference type="CDD" id="cd08010">
    <property type="entry name" value="MltG_like"/>
    <property type="match status" value="1"/>
</dbReference>
<dbReference type="PANTHER" id="PTHR30518:SF2">
    <property type="entry name" value="ENDOLYTIC MUREIN TRANSGLYCOSYLASE"/>
    <property type="match status" value="1"/>
</dbReference>
<evidence type="ECO:0000256" key="4">
    <source>
        <dbReference type="ARBA" id="ARBA00023136"/>
    </source>
</evidence>
<dbReference type="GO" id="GO:0008932">
    <property type="term" value="F:lytic endotransglycosylase activity"/>
    <property type="evidence" value="ECO:0007669"/>
    <property type="project" value="UniProtKB-UniRule"/>
</dbReference>
<dbReference type="OrthoDB" id="9814591at2"/>
<proteinExistence type="inferred from homology"/>
<evidence type="ECO:0000256" key="2">
    <source>
        <dbReference type="ARBA" id="ARBA00022692"/>
    </source>
</evidence>
<comment type="function">
    <text evidence="7">Functions as a peptidoglycan terminase that cleaves nascent peptidoglycan strands endolytically to terminate their elongation.</text>
</comment>
<feature type="site" description="Important for catalytic activity" evidence="7">
    <location>
        <position position="251"/>
    </location>
</feature>
<evidence type="ECO:0000256" key="6">
    <source>
        <dbReference type="ARBA" id="ARBA00023316"/>
    </source>
</evidence>
<evidence type="ECO:0000256" key="1">
    <source>
        <dbReference type="ARBA" id="ARBA00022475"/>
    </source>
</evidence>
<dbReference type="RefSeq" id="WP_064231513.1">
    <property type="nucleotide sequence ID" value="NZ_LVZK01000001.1"/>
</dbReference>
<dbReference type="EMBL" id="LVZK01000001">
    <property type="protein sequence ID" value="OAP86871.1"/>
    <property type="molecule type" value="Genomic_DNA"/>
</dbReference>
<keyword evidence="4 7" id="KW-0472">Membrane</keyword>
<keyword evidence="6 7" id="KW-0961">Cell wall biogenesis/degradation</keyword>
<evidence type="ECO:0000256" key="5">
    <source>
        <dbReference type="ARBA" id="ARBA00023239"/>
    </source>
</evidence>
<feature type="region of interest" description="Disordered" evidence="8">
    <location>
        <begin position="371"/>
        <end position="413"/>
    </location>
</feature>
<name>A0A179B6X7_9ACTO</name>
<dbReference type="GO" id="GO:0005886">
    <property type="term" value="C:plasma membrane"/>
    <property type="evidence" value="ECO:0007669"/>
    <property type="project" value="UniProtKB-SubCell"/>
</dbReference>
<gene>
    <name evidence="7" type="primary">mltG</name>
    <name evidence="9" type="ORF">A4H34_07105</name>
</gene>
<feature type="transmembrane region" description="Helical" evidence="7">
    <location>
        <begin position="37"/>
        <end position="56"/>
    </location>
</feature>
<dbReference type="EC" id="4.2.2.29" evidence="7"/>
<reference evidence="9 10" key="1">
    <citation type="submission" date="2016-04" db="EMBL/GenBank/DDBJ databases">
        <title>Peptidophaga gingivicola gen. nov., sp. nov., isolated from human subgingival plaque.</title>
        <authorList>
            <person name="Beall C.J."/>
            <person name="Mokrzan E.M."/>
            <person name="Griffen A.L."/>
            <person name="Leys E.J."/>
        </authorList>
    </citation>
    <scope>NUCLEOTIDE SEQUENCE [LARGE SCALE GENOMIC DNA]</scope>
    <source>
        <strain evidence="9 10">BA112</strain>
    </source>
</reference>
<accession>A0A179B6X7</accession>
<keyword evidence="10" id="KW-1185">Reference proteome</keyword>
<comment type="similarity">
    <text evidence="7">Belongs to the transglycosylase MltG family.</text>
</comment>
<dbReference type="STRING" id="1823756.A4H34_07105"/>
<dbReference type="PANTHER" id="PTHR30518">
    <property type="entry name" value="ENDOLYTIC MUREIN TRANSGLYCOSYLASE"/>
    <property type="match status" value="1"/>
</dbReference>
<comment type="caution">
    <text evidence="9">The sequence shown here is derived from an EMBL/GenBank/DDBJ whole genome shotgun (WGS) entry which is preliminary data.</text>
</comment>
<dbReference type="AlphaFoldDB" id="A0A179B6X7"/>
<feature type="region of interest" description="Disordered" evidence="8">
    <location>
        <begin position="1"/>
        <end position="31"/>
    </location>
</feature>
<dbReference type="GO" id="GO:0009252">
    <property type="term" value="P:peptidoglycan biosynthetic process"/>
    <property type="evidence" value="ECO:0007669"/>
    <property type="project" value="UniProtKB-UniRule"/>
</dbReference>
<keyword evidence="5 7" id="KW-0456">Lyase</keyword>
<dbReference type="HAMAP" id="MF_02065">
    <property type="entry name" value="MltG"/>
    <property type="match status" value="1"/>
</dbReference>
<dbReference type="Gene3D" id="3.30.1490.480">
    <property type="entry name" value="Endolytic murein transglycosylase"/>
    <property type="match status" value="1"/>
</dbReference>
<comment type="catalytic activity">
    <reaction evidence="7">
        <text>a peptidoglycan chain = a peptidoglycan chain with N-acetyl-1,6-anhydromuramyl-[peptide] at the reducing end + a peptidoglycan chain with N-acetylglucosamine at the non-reducing end.</text>
        <dbReference type="EC" id="4.2.2.29"/>
    </reaction>
</comment>
<organism evidence="9 10">
    <name type="scientific">Peptidiphaga gingivicola</name>
    <dbReference type="NCBI Taxonomy" id="2741497"/>
    <lineage>
        <taxon>Bacteria</taxon>
        <taxon>Bacillati</taxon>
        <taxon>Actinomycetota</taxon>
        <taxon>Actinomycetes</taxon>
        <taxon>Actinomycetales</taxon>
        <taxon>Actinomycetaceae</taxon>
        <taxon>Peptidiphaga</taxon>
    </lineage>
</organism>
<keyword evidence="1 7" id="KW-1003">Cell membrane</keyword>
<protein>
    <recommendedName>
        <fullName evidence="7">Endolytic murein transglycosylase</fullName>
        <ecNumber evidence="7">4.2.2.29</ecNumber>
    </recommendedName>
    <alternativeName>
        <fullName evidence="7">Peptidoglycan lytic transglycosylase</fullName>
    </alternativeName>
    <alternativeName>
        <fullName evidence="7">Peptidoglycan polymerization terminase</fullName>
    </alternativeName>
</protein>
<dbReference type="Pfam" id="PF02618">
    <property type="entry name" value="YceG"/>
    <property type="match status" value="1"/>
</dbReference>
<evidence type="ECO:0000313" key="10">
    <source>
        <dbReference type="Proteomes" id="UP000078368"/>
    </source>
</evidence>